<comment type="caution">
    <text evidence="2">The sequence shown here is derived from an EMBL/GenBank/DDBJ whole genome shotgun (WGS) entry which is preliminary data.</text>
</comment>
<sequence length="20" mass="2083">MSGAPLAPEAKRAGVEDKKK</sequence>
<accession>A0A391NMX2</accession>
<feature type="region of interest" description="Disordered" evidence="1">
    <location>
        <begin position="1"/>
        <end position="20"/>
    </location>
</feature>
<gene>
    <name evidence="2" type="ORF">KIPB_007379</name>
</gene>
<name>A0A391NMX2_9EUKA</name>
<dbReference type="AlphaFoldDB" id="A0A391NMX2"/>
<keyword evidence="3" id="KW-1185">Reference proteome</keyword>
<dbReference type="Proteomes" id="UP000265618">
    <property type="component" value="Unassembled WGS sequence"/>
</dbReference>
<reference evidence="2 3" key="1">
    <citation type="journal article" date="2018" name="PLoS ONE">
        <title>The draft genome of Kipferlia bialata reveals reductive genome evolution in fornicate parasites.</title>
        <authorList>
            <person name="Tanifuji G."/>
            <person name="Takabayashi S."/>
            <person name="Kume K."/>
            <person name="Takagi M."/>
            <person name="Nakayama T."/>
            <person name="Kamikawa R."/>
            <person name="Inagaki Y."/>
            <person name="Hashimoto T."/>
        </authorList>
    </citation>
    <scope>NUCLEOTIDE SEQUENCE [LARGE SCALE GENOMIC DNA]</scope>
    <source>
        <strain evidence="2">NY0173</strain>
    </source>
</reference>
<feature type="compositionally biased region" description="Basic and acidic residues" evidence="1">
    <location>
        <begin position="9"/>
        <end position="20"/>
    </location>
</feature>
<proteinExistence type="predicted"/>
<evidence type="ECO:0000256" key="1">
    <source>
        <dbReference type="SAM" id="MobiDB-lite"/>
    </source>
</evidence>
<protein>
    <submittedName>
        <fullName evidence="2">Uncharacterized protein</fullName>
    </submittedName>
</protein>
<dbReference type="EMBL" id="BDIP01002069">
    <property type="protein sequence ID" value="GCA63025.1"/>
    <property type="molecule type" value="Genomic_DNA"/>
</dbReference>
<evidence type="ECO:0000313" key="2">
    <source>
        <dbReference type="EMBL" id="GCA63025.1"/>
    </source>
</evidence>
<organism evidence="2 3">
    <name type="scientific">Kipferlia bialata</name>
    <dbReference type="NCBI Taxonomy" id="797122"/>
    <lineage>
        <taxon>Eukaryota</taxon>
        <taxon>Metamonada</taxon>
        <taxon>Carpediemonas-like organisms</taxon>
        <taxon>Kipferlia</taxon>
    </lineage>
</organism>
<evidence type="ECO:0000313" key="3">
    <source>
        <dbReference type="Proteomes" id="UP000265618"/>
    </source>
</evidence>
<feature type="non-terminal residue" evidence="2">
    <location>
        <position position="20"/>
    </location>
</feature>